<proteinExistence type="predicted"/>
<dbReference type="AlphaFoldDB" id="A0A1L7NGL3"/>
<sequence length="210" mass="23489">MSHELPSFLIDAGELLQHVSRVIYRGSPLFYGRSSTNRYDDPARVYGVLYLGRDLPTALMESVFHKHQWLEDTQRSIALEEVQSRMVRAVGVMADVLLADVTAPGVMAGYFGLNLEQLASRDYTYTQQVSAQVHAMLGDTGQPLFDGVLYPSRNNYPAKSIALFEHAGAKVSVIEDIDLVDHVDWPRFIAAYRVGVEPESRPVEPDDEAF</sequence>
<organism evidence="1 2">
    <name type="scientific">Pseudomonas putida</name>
    <name type="common">Arthrobacter siderocapsulatus</name>
    <dbReference type="NCBI Taxonomy" id="303"/>
    <lineage>
        <taxon>Bacteria</taxon>
        <taxon>Pseudomonadati</taxon>
        <taxon>Pseudomonadota</taxon>
        <taxon>Gammaproteobacteria</taxon>
        <taxon>Pseudomonadales</taxon>
        <taxon>Pseudomonadaceae</taxon>
        <taxon>Pseudomonas</taxon>
    </lineage>
</organism>
<evidence type="ECO:0000313" key="2">
    <source>
        <dbReference type="Proteomes" id="UP000218731"/>
    </source>
</evidence>
<gene>
    <name evidence="1" type="ORF">KF715C_ch40170</name>
</gene>
<dbReference type="Proteomes" id="UP000218731">
    <property type="component" value="Chromosome 1"/>
</dbReference>
<accession>A0A1L7NGL3</accession>
<dbReference type="Pfam" id="PF08808">
    <property type="entry name" value="RES"/>
    <property type="match status" value="1"/>
</dbReference>
<dbReference type="EMBL" id="AP015029">
    <property type="protein sequence ID" value="BAW24590.1"/>
    <property type="molecule type" value="Genomic_DNA"/>
</dbReference>
<dbReference type="SMART" id="SM00953">
    <property type="entry name" value="RES"/>
    <property type="match status" value="1"/>
</dbReference>
<protein>
    <submittedName>
        <fullName evidence="1">RES domain-containing protein</fullName>
    </submittedName>
</protein>
<evidence type="ECO:0000313" key="1">
    <source>
        <dbReference type="EMBL" id="BAW24590.1"/>
    </source>
</evidence>
<dbReference type="RefSeq" id="WP_087535339.1">
    <property type="nucleotide sequence ID" value="NZ_AP015029.1"/>
</dbReference>
<dbReference type="InterPro" id="IPR014914">
    <property type="entry name" value="RES_dom"/>
</dbReference>
<name>A0A1L7NGL3_PSEPU</name>
<reference evidence="1 2" key="1">
    <citation type="submission" date="2015-11" db="EMBL/GenBank/DDBJ databases">
        <title>Complete genome sequencing of a biphenyl-degrading bacterium, Pseudomonas putida KF715 (=NBRC110667).</title>
        <authorList>
            <person name="Suenaga H."/>
            <person name="Fujihara N."/>
            <person name="Watanabe T."/>
            <person name="Hirose J."/>
            <person name="Kimura N."/>
            <person name="Yamazoe A."/>
            <person name="Hosoyama A."/>
            <person name="Shimodaira J."/>
            <person name="Furukawa K."/>
        </authorList>
    </citation>
    <scope>NUCLEOTIDE SEQUENCE [LARGE SCALE GENOMIC DNA]</scope>
    <source>
        <strain evidence="1 2">KF715</strain>
    </source>
</reference>